<accession>A0A843TM31</accession>
<keyword evidence="4" id="KW-0539">Nucleus</keyword>
<dbReference type="Proteomes" id="UP000652761">
    <property type="component" value="Unassembled WGS sequence"/>
</dbReference>
<sequence length="1050" mass="119119">MNFERILVMYDINDEDVVNTVDLSQPTGMTHAAPLETQLPVLELLKDFMSGRTIFRNIMSILLMGANTIICDRTSKVYGQILEKAVHLSLEILILVFEKDLLVADSWRPLYQVHGLYFLLSELVHISQKFNRLSCVQPLDVILSQEHNQVVGLLEYVRYDFLPQIQQCSIKIMSTLSSRMVGLVQLLLKSSAAKCLVEDYAACLESRFDECQVVENSKDDSGVLIMQLLLDNITRPAPNITHLLLKFDVDAPVDRTVLQPKYRYSCLKIILENLEKLSKPDVNALLYEFGFQLLYELCLDPLTAGPTLDLLSLKKYQFFSKHVETIGISPLPKRTKSQALRISSLHQRSWLLKLLALELHIADMAESTHREACLAILFQVFGSVTGGMYMGQNLSVAEEIDVHHAGTATVSKSKVFQLLEIVLFRCPDTAIKYSDFISKMKYDLRVEDILKNPSTSEKGGVYYYSERGDRLIDLAAFHDKIWQVLNLLNPQLGSVGTEFDAGNLKETIQQLLRWGWKYNKNLEEQAAQLHFLAAWSQIVEVSISRRMMFLEDHSGILFGLLDASLGASVSSDCSLKMAVILSQVALTCMAKLLDERFLSPGGVDSDNVTCLDVILVKQLPCGACHSILLKLMMAILRNESSELLRRRQYALLLSYFHYCRSILDPGVPAPVFRLLLHEENDGEDFDLQKVDREQDELARVNFSMLKKEVQGILDVVTRDATQGSEAAKALSLYVLDAFISIDQERFFLGQLQSRGFLRSCLMDISNFTCQDGWHSVDSLQRICTLEAKLALLLRISHKYKKYGGQILISMGVLEHLKSCRVLDIQMKFDLNTALSYQRSLRLGEYKLGRDLAAESDKQQLILTPVLRLVSCLTSLVTLSELFEVKNKIVREVVDFVKSHQSIFGEILMKDASGADALTLEQINLVVHILSKVWPYEENDEYGFIQEIFRLMCVIFSFDGIASGSTQLSQSVESLKNQELLVFQLCFSLCSYLYFLITKKFLRLKHFLDDACRFFLFFPNSIIIFLAATFSLTSPRPPEVYQHVPPQLSKP</sequence>
<evidence type="ECO:0000313" key="7">
    <source>
        <dbReference type="Proteomes" id="UP000652761"/>
    </source>
</evidence>
<evidence type="ECO:0000256" key="5">
    <source>
        <dbReference type="SAM" id="Phobius"/>
    </source>
</evidence>
<dbReference type="Pfam" id="PF11894">
    <property type="entry name" value="Nup192"/>
    <property type="match status" value="1"/>
</dbReference>
<feature type="transmembrane region" description="Helical" evidence="5">
    <location>
        <begin position="979"/>
        <end position="1001"/>
    </location>
</feature>
<evidence type="ECO:0008006" key="8">
    <source>
        <dbReference type="Google" id="ProtNLM"/>
    </source>
</evidence>
<evidence type="ECO:0000256" key="1">
    <source>
        <dbReference type="ARBA" id="ARBA00004123"/>
    </source>
</evidence>
<comment type="similarity">
    <text evidence="2">Belongs to the NUP186/NUP192/NUP205 family.</text>
</comment>
<evidence type="ECO:0000256" key="4">
    <source>
        <dbReference type="ARBA" id="ARBA00023242"/>
    </source>
</evidence>
<protein>
    <recommendedName>
        <fullName evidence="8">Nuclear pore complex protein NUP205</fullName>
    </recommendedName>
</protein>
<keyword evidence="3" id="KW-0813">Transport</keyword>
<dbReference type="InterPro" id="IPR021827">
    <property type="entry name" value="Nup186/Nup192/Nup205"/>
</dbReference>
<comment type="caution">
    <text evidence="6">The sequence shown here is derived from an EMBL/GenBank/DDBJ whole genome shotgun (WGS) entry which is preliminary data.</text>
</comment>
<gene>
    <name evidence="6" type="ORF">Taro_005836</name>
</gene>
<feature type="transmembrane region" description="Helical" evidence="5">
    <location>
        <begin position="1013"/>
        <end position="1031"/>
    </location>
</feature>
<keyword evidence="7" id="KW-1185">Reference proteome</keyword>
<dbReference type="AlphaFoldDB" id="A0A843TM31"/>
<keyword evidence="5" id="KW-0812">Transmembrane</keyword>
<keyword evidence="5" id="KW-0472">Membrane</keyword>
<dbReference type="PANTHER" id="PTHR31344:SF0">
    <property type="entry name" value="NUCLEAR PORE COMPLEX PROTEIN NUP205"/>
    <property type="match status" value="1"/>
</dbReference>
<dbReference type="PANTHER" id="PTHR31344">
    <property type="entry name" value="NUCLEAR PORE COMPLEX PROTEIN NUP205"/>
    <property type="match status" value="1"/>
</dbReference>
<comment type="subcellular location">
    <subcellularLocation>
        <location evidence="1">Nucleus</location>
    </subcellularLocation>
</comment>
<dbReference type="OrthoDB" id="2019644at2759"/>
<evidence type="ECO:0000313" key="6">
    <source>
        <dbReference type="EMBL" id="MQL73492.1"/>
    </source>
</evidence>
<dbReference type="EMBL" id="NMUH01000169">
    <property type="protein sequence ID" value="MQL73492.1"/>
    <property type="molecule type" value="Genomic_DNA"/>
</dbReference>
<evidence type="ECO:0000256" key="3">
    <source>
        <dbReference type="ARBA" id="ARBA00022448"/>
    </source>
</evidence>
<reference evidence="6" key="1">
    <citation type="submission" date="2017-07" db="EMBL/GenBank/DDBJ databases">
        <title>Taro Niue Genome Assembly and Annotation.</title>
        <authorList>
            <person name="Atibalentja N."/>
            <person name="Keating K."/>
            <person name="Fields C.J."/>
        </authorList>
    </citation>
    <scope>NUCLEOTIDE SEQUENCE</scope>
    <source>
        <strain evidence="6">Niue_2</strain>
        <tissue evidence="6">Leaf</tissue>
    </source>
</reference>
<keyword evidence="5" id="KW-1133">Transmembrane helix</keyword>
<name>A0A843TM31_COLES</name>
<evidence type="ECO:0000256" key="2">
    <source>
        <dbReference type="ARBA" id="ARBA00005892"/>
    </source>
</evidence>
<dbReference type="GO" id="GO:0005643">
    <property type="term" value="C:nuclear pore"/>
    <property type="evidence" value="ECO:0007669"/>
    <property type="project" value="InterPro"/>
</dbReference>
<proteinExistence type="inferred from homology"/>
<organism evidence="6 7">
    <name type="scientific">Colocasia esculenta</name>
    <name type="common">Wild taro</name>
    <name type="synonym">Arum esculentum</name>
    <dbReference type="NCBI Taxonomy" id="4460"/>
    <lineage>
        <taxon>Eukaryota</taxon>
        <taxon>Viridiplantae</taxon>
        <taxon>Streptophyta</taxon>
        <taxon>Embryophyta</taxon>
        <taxon>Tracheophyta</taxon>
        <taxon>Spermatophyta</taxon>
        <taxon>Magnoliopsida</taxon>
        <taxon>Liliopsida</taxon>
        <taxon>Araceae</taxon>
        <taxon>Aroideae</taxon>
        <taxon>Colocasieae</taxon>
        <taxon>Colocasia</taxon>
    </lineage>
</organism>